<evidence type="ECO:0000256" key="4">
    <source>
        <dbReference type="ARBA" id="ARBA00022737"/>
    </source>
</evidence>
<keyword evidence="8" id="KW-1185">Reference proteome</keyword>
<comment type="caution">
    <text evidence="7">The sequence shown here is derived from an EMBL/GenBank/DDBJ whole genome shotgun (WGS) entry which is preliminary data.</text>
</comment>
<sequence length="382" mass="44975">MCIFSPEVSTHHIPHIGVQHTYVLFTASSKMPSHGVPRYKPVEKSAEARKQEQQKIDTYRDLERLVSTKVTEHEYTLDTLNRISELLSKNPEYYTAWNYRRRVLRYQFSQAGDSDGDTGPILQLISSDLQFLIPLLKSFPKCYWIWNYRLWLLDEARRLLPFEEAQQMWQQELALVGKMLTLDSRNFHGWGYRRFVVETLKELGTTEAAKGMTQTEFEYAKKMIGANLSNFSAWHYRTKLIQSLLDEQSATDDERRKVLDDELSLIHQAFIDPYDQSLWFYHQNLMGAFDPAMAQRTMTPHLSSSERLEYIRSEIEEIQEMLDGAEDCKYIYQALIEYTLLASKVEGSLSTEDREQILSWLSELKKLDPLRRERWIDLEKTL</sequence>
<evidence type="ECO:0000256" key="6">
    <source>
        <dbReference type="RuleBase" id="RU367120"/>
    </source>
</evidence>
<dbReference type="InterPro" id="IPR002088">
    <property type="entry name" value="Prenyl_trans_a"/>
</dbReference>
<dbReference type="GO" id="GO:0005968">
    <property type="term" value="C:Rab-protein geranylgeranyltransferase complex"/>
    <property type="evidence" value="ECO:0007669"/>
    <property type="project" value="TreeGrafter"/>
</dbReference>
<evidence type="ECO:0000256" key="1">
    <source>
        <dbReference type="ARBA" id="ARBA00006734"/>
    </source>
</evidence>
<evidence type="ECO:0000313" key="7">
    <source>
        <dbReference type="EMBL" id="CAG8422636.1"/>
    </source>
</evidence>
<dbReference type="Pfam" id="PF01239">
    <property type="entry name" value="PPTA"/>
    <property type="match status" value="4"/>
</dbReference>
<evidence type="ECO:0000256" key="5">
    <source>
        <dbReference type="ARBA" id="ARBA00047658"/>
    </source>
</evidence>
<reference evidence="7" key="1">
    <citation type="submission" date="2021-07" db="EMBL/GenBank/DDBJ databases">
        <authorList>
            <person name="Branca A.L. A."/>
        </authorList>
    </citation>
    <scope>NUCLEOTIDE SEQUENCE</scope>
</reference>
<comment type="catalytic activity">
    <reaction evidence="5 6">
        <text>geranylgeranyl diphosphate + L-cysteinyl-[protein] = S-geranylgeranyl-L-cysteinyl-[protein] + diphosphate</text>
        <dbReference type="Rhea" id="RHEA:21240"/>
        <dbReference type="Rhea" id="RHEA-COMP:10131"/>
        <dbReference type="Rhea" id="RHEA-COMP:11537"/>
        <dbReference type="ChEBI" id="CHEBI:29950"/>
        <dbReference type="ChEBI" id="CHEBI:33019"/>
        <dbReference type="ChEBI" id="CHEBI:57533"/>
        <dbReference type="ChEBI" id="CHEBI:86021"/>
        <dbReference type="EC" id="2.5.1.60"/>
    </reaction>
</comment>
<organism evidence="7 8">
    <name type="scientific">Penicillium salamii</name>
    <dbReference type="NCBI Taxonomy" id="1612424"/>
    <lineage>
        <taxon>Eukaryota</taxon>
        <taxon>Fungi</taxon>
        <taxon>Dikarya</taxon>
        <taxon>Ascomycota</taxon>
        <taxon>Pezizomycotina</taxon>
        <taxon>Eurotiomycetes</taxon>
        <taxon>Eurotiomycetidae</taxon>
        <taxon>Eurotiales</taxon>
        <taxon>Aspergillaceae</taxon>
        <taxon>Penicillium</taxon>
    </lineage>
</organism>
<dbReference type="EC" id="2.5.1.60" evidence="6"/>
<dbReference type="Gene3D" id="1.25.40.120">
    <property type="entry name" value="Protein prenylyltransferase"/>
    <property type="match status" value="1"/>
</dbReference>
<dbReference type="PANTHER" id="PTHR11129">
    <property type="entry name" value="PROTEIN FARNESYLTRANSFERASE ALPHA SUBUNIT/RAB GERANYLGERANYL TRANSFERASE ALPHA SUBUNIT"/>
    <property type="match status" value="1"/>
</dbReference>
<dbReference type="PROSITE" id="PS51147">
    <property type="entry name" value="PFTA"/>
    <property type="match status" value="4"/>
</dbReference>
<keyword evidence="3 6" id="KW-0808">Transferase</keyword>
<dbReference type="Proteomes" id="UP001152649">
    <property type="component" value="Unassembled WGS sequence"/>
</dbReference>
<protein>
    <recommendedName>
        <fullName evidence="6">Geranylgeranyl transferase type-2 subunit alpha</fullName>
        <ecNumber evidence="6">2.5.1.60</ecNumber>
    </recommendedName>
    <alternativeName>
        <fullName evidence="6">Geranylgeranyl transferase type II subunit alpha</fullName>
    </alternativeName>
</protein>
<gene>
    <name evidence="7" type="ORF">PSALAMII_LOCUS10059</name>
</gene>
<comment type="function">
    <text evidence="6">Catalyzes the transfer of a geranyl-geranyl moiety from geranyl-geranyl pyrophosphate to cysteines occuring in specific C-terminal amino acid sequences.</text>
</comment>
<evidence type="ECO:0000256" key="3">
    <source>
        <dbReference type="ARBA" id="ARBA00022679"/>
    </source>
</evidence>
<name>A0A9W4JUL4_9EURO</name>
<dbReference type="GO" id="GO:0004663">
    <property type="term" value="F:Rab geranylgeranyltransferase activity"/>
    <property type="evidence" value="ECO:0007669"/>
    <property type="project" value="UniProtKB-UniRule"/>
</dbReference>
<keyword evidence="2 6" id="KW-0637">Prenyltransferase</keyword>
<dbReference type="AlphaFoldDB" id="A0A9W4JUL4"/>
<dbReference type="OrthoDB" id="5397087at2759"/>
<evidence type="ECO:0000256" key="2">
    <source>
        <dbReference type="ARBA" id="ARBA00022602"/>
    </source>
</evidence>
<comment type="similarity">
    <text evidence="1 6">Belongs to the protein prenyltransferase subunit alpha family.</text>
</comment>
<dbReference type="GO" id="GO:0097354">
    <property type="term" value="P:prenylation"/>
    <property type="evidence" value="ECO:0007669"/>
    <property type="project" value="UniProtKB-UniRule"/>
</dbReference>
<dbReference type="EMBL" id="CAJVPG010000444">
    <property type="protein sequence ID" value="CAG8422636.1"/>
    <property type="molecule type" value="Genomic_DNA"/>
</dbReference>
<accession>A0A9W4JUL4</accession>
<dbReference type="PANTHER" id="PTHR11129:SF2">
    <property type="entry name" value="GERANYLGERANYL TRANSFERASE TYPE-2 SUBUNIT ALPHA"/>
    <property type="match status" value="1"/>
</dbReference>
<proteinExistence type="inferred from homology"/>
<keyword evidence="4" id="KW-0677">Repeat</keyword>
<evidence type="ECO:0000313" key="8">
    <source>
        <dbReference type="Proteomes" id="UP001152649"/>
    </source>
</evidence>
<dbReference type="SUPFAM" id="SSF48439">
    <property type="entry name" value="Protein prenylyltransferase"/>
    <property type="match status" value="1"/>
</dbReference>